<reference evidence="7 8" key="1">
    <citation type="submission" date="2023-07" db="EMBL/GenBank/DDBJ databases">
        <title>Genomic Encyclopedia of Type Strains, Phase IV (KMG-IV): sequencing the most valuable type-strain genomes for metagenomic binning, comparative biology and taxonomic classification.</title>
        <authorList>
            <person name="Goeker M."/>
        </authorList>
    </citation>
    <scope>NUCLEOTIDE SEQUENCE [LARGE SCALE GENOMIC DNA]</scope>
    <source>
        <strain evidence="7 8">DSM 17723</strain>
    </source>
</reference>
<dbReference type="SUPFAM" id="SSF48179">
    <property type="entry name" value="6-phosphogluconate dehydrogenase C-terminal domain-like"/>
    <property type="match status" value="1"/>
</dbReference>
<accession>A0ABT9YZ46</accession>
<dbReference type="InterPro" id="IPR028939">
    <property type="entry name" value="P5C_Rdtase_cat_N"/>
</dbReference>
<evidence type="ECO:0000256" key="3">
    <source>
        <dbReference type="NCBIfam" id="TIGR00112"/>
    </source>
</evidence>
<keyword evidence="8" id="KW-1185">Reference proteome</keyword>
<dbReference type="PIRSF" id="PIRSF000193">
    <property type="entry name" value="Pyrrol-5-carb_rd"/>
    <property type="match status" value="1"/>
</dbReference>
<dbReference type="InterPro" id="IPR008927">
    <property type="entry name" value="6-PGluconate_DH-like_C_sf"/>
</dbReference>
<gene>
    <name evidence="2" type="primary">proC</name>
    <name evidence="7" type="ORF">J2S02_001600</name>
</gene>
<dbReference type="NCBIfam" id="TIGR00112">
    <property type="entry name" value="proC"/>
    <property type="match status" value="1"/>
</dbReference>
<evidence type="ECO:0000256" key="4">
    <source>
        <dbReference type="RuleBase" id="RU003903"/>
    </source>
</evidence>
<evidence type="ECO:0000259" key="6">
    <source>
        <dbReference type="Pfam" id="PF14748"/>
    </source>
</evidence>
<comment type="caution">
    <text evidence="7">The sequence shown here is derived from an EMBL/GenBank/DDBJ whole genome shotgun (WGS) entry which is preliminary data.</text>
</comment>
<proteinExistence type="inferred from homology"/>
<feature type="domain" description="Pyrroline-5-carboxylate reductase catalytic N-terminal" evidence="5">
    <location>
        <begin position="5"/>
        <end position="99"/>
    </location>
</feature>
<dbReference type="InterPro" id="IPR053790">
    <property type="entry name" value="P5CR-like_CS"/>
</dbReference>
<dbReference type="Pfam" id="PF03807">
    <property type="entry name" value="F420_oxidored"/>
    <property type="match status" value="1"/>
</dbReference>
<evidence type="ECO:0000313" key="7">
    <source>
        <dbReference type="EMBL" id="MDQ0225271.1"/>
    </source>
</evidence>
<dbReference type="SUPFAM" id="SSF51735">
    <property type="entry name" value="NAD(P)-binding Rossmann-fold domains"/>
    <property type="match status" value="1"/>
</dbReference>
<dbReference type="GO" id="GO:0004735">
    <property type="term" value="F:pyrroline-5-carboxylate reductase activity"/>
    <property type="evidence" value="ECO:0007669"/>
    <property type="project" value="UniProtKB-EC"/>
</dbReference>
<dbReference type="PROSITE" id="PS00521">
    <property type="entry name" value="P5CR"/>
    <property type="match status" value="1"/>
</dbReference>
<dbReference type="PANTHER" id="PTHR11645:SF49">
    <property type="entry name" value="PYRROLINE-5-CARBOXYLATE REDUCTASE 1"/>
    <property type="match status" value="1"/>
</dbReference>
<evidence type="ECO:0000313" key="8">
    <source>
        <dbReference type="Proteomes" id="UP001232245"/>
    </source>
</evidence>
<evidence type="ECO:0000256" key="2">
    <source>
        <dbReference type="HAMAP-Rule" id="MF_01925"/>
    </source>
</evidence>
<protein>
    <recommendedName>
        <fullName evidence="2 3">Pyrroline-5-carboxylate reductase</fullName>
        <shortName evidence="2">P5C reductase</shortName>
        <shortName evidence="2">P5CR</shortName>
        <ecNumber evidence="2 3">1.5.1.2</ecNumber>
    </recommendedName>
    <alternativeName>
        <fullName evidence="2">PCA reductase</fullName>
    </alternativeName>
</protein>
<comment type="catalytic activity">
    <reaction evidence="2 4">
        <text>L-proline + NADP(+) = (S)-1-pyrroline-5-carboxylate + NADPH + 2 H(+)</text>
        <dbReference type="Rhea" id="RHEA:14109"/>
        <dbReference type="ChEBI" id="CHEBI:15378"/>
        <dbReference type="ChEBI" id="CHEBI:17388"/>
        <dbReference type="ChEBI" id="CHEBI:57783"/>
        <dbReference type="ChEBI" id="CHEBI:58349"/>
        <dbReference type="ChEBI" id="CHEBI:60039"/>
        <dbReference type="EC" id="1.5.1.2"/>
    </reaction>
</comment>
<dbReference type="Gene3D" id="1.10.3730.10">
    <property type="entry name" value="ProC C-terminal domain-like"/>
    <property type="match status" value="1"/>
</dbReference>
<keyword evidence="2 4" id="KW-0560">Oxidoreductase</keyword>
<dbReference type="HAMAP" id="MF_01925">
    <property type="entry name" value="P5C_reductase"/>
    <property type="match status" value="1"/>
</dbReference>
<organism evidence="7 8">
    <name type="scientific">Metabacillus niabensis</name>
    <dbReference type="NCBI Taxonomy" id="324854"/>
    <lineage>
        <taxon>Bacteria</taxon>
        <taxon>Bacillati</taxon>
        <taxon>Bacillota</taxon>
        <taxon>Bacilli</taxon>
        <taxon>Bacillales</taxon>
        <taxon>Bacillaceae</taxon>
        <taxon>Metabacillus</taxon>
    </lineage>
</organism>
<dbReference type="RefSeq" id="WP_370877243.1">
    <property type="nucleotide sequence ID" value="NZ_CADEPK010000099.1"/>
</dbReference>
<comment type="pathway">
    <text evidence="2 4">Amino-acid biosynthesis; L-proline biosynthesis; L-proline from L-glutamate 5-semialdehyde: step 1/1.</text>
</comment>
<dbReference type="Proteomes" id="UP001232245">
    <property type="component" value="Unassembled WGS sequence"/>
</dbReference>
<sequence length="267" mass="29525">MMQSILFIGAGRMAESIIAGLYRKNGGNLENVFISNRNDSNRLEFLVEKYEVKMVADWKEIINEVEVIVLAIPPDQHPIILEQMNLLITNQFIVTIAAGIGPTFLETYLPEKTPVAWMMPNTAAEVGHSMTLFTYGNHVKVQHEQTMEFLLNAIGHSHYCSENDIHLLTAITGSAPAFLYLFVEAIIDTTEQLGVSRKVASELVSEMVYGSIEMLKTGQEPQELRSQVTTPGGATAEGIKVLKEGGFEELLKKAVLATNKKAKGENE</sequence>
<evidence type="ECO:0000256" key="1">
    <source>
        <dbReference type="ARBA" id="ARBA00005525"/>
    </source>
</evidence>
<dbReference type="InterPro" id="IPR036291">
    <property type="entry name" value="NAD(P)-bd_dom_sf"/>
</dbReference>
<evidence type="ECO:0000259" key="5">
    <source>
        <dbReference type="Pfam" id="PF03807"/>
    </source>
</evidence>
<keyword evidence="2 4" id="KW-0028">Amino-acid biosynthesis</keyword>
<dbReference type="EMBL" id="JAUSTZ010000002">
    <property type="protein sequence ID" value="MDQ0225271.1"/>
    <property type="molecule type" value="Genomic_DNA"/>
</dbReference>
<dbReference type="Pfam" id="PF14748">
    <property type="entry name" value="P5CR_dimer"/>
    <property type="match status" value="1"/>
</dbReference>
<keyword evidence="2" id="KW-0963">Cytoplasm</keyword>
<dbReference type="InterPro" id="IPR029036">
    <property type="entry name" value="P5CR_dimer"/>
</dbReference>
<comment type="similarity">
    <text evidence="1 2 4">Belongs to the pyrroline-5-carboxylate reductase family.</text>
</comment>
<name>A0ABT9YZ46_9BACI</name>
<comment type="catalytic activity">
    <reaction evidence="2">
        <text>L-proline + NAD(+) = (S)-1-pyrroline-5-carboxylate + NADH + 2 H(+)</text>
        <dbReference type="Rhea" id="RHEA:14105"/>
        <dbReference type="ChEBI" id="CHEBI:15378"/>
        <dbReference type="ChEBI" id="CHEBI:17388"/>
        <dbReference type="ChEBI" id="CHEBI:57540"/>
        <dbReference type="ChEBI" id="CHEBI:57945"/>
        <dbReference type="ChEBI" id="CHEBI:60039"/>
        <dbReference type="EC" id="1.5.1.2"/>
    </reaction>
</comment>
<dbReference type="Gene3D" id="3.40.50.720">
    <property type="entry name" value="NAD(P)-binding Rossmann-like Domain"/>
    <property type="match status" value="1"/>
</dbReference>
<comment type="subcellular location">
    <subcellularLocation>
        <location evidence="2">Cytoplasm</location>
    </subcellularLocation>
</comment>
<comment type="function">
    <text evidence="2">Catalyzes the reduction of 1-pyrroline-5-carboxylate (PCA) to L-proline.</text>
</comment>
<keyword evidence="2 4" id="KW-0521">NADP</keyword>
<keyword evidence="2 4" id="KW-0641">Proline biosynthesis</keyword>
<dbReference type="EC" id="1.5.1.2" evidence="2 3"/>
<feature type="domain" description="Pyrroline-5-carboxylate reductase dimerisation" evidence="6">
    <location>
        <begin position="162"/>
        <end position="263"/>
    </location>
</feature>
<dbReference type="InterPro" id="IPR000304">
    <property type="entry name" value="Pyrroline-COOH_reductase"/>
</dbReference>
<dbReference type="PANTHER" id="PTHR11645">
    <property type="entry name" value="PYRROLINE-5-CARBOXYLATE REDUCTASE"/>
    <property type="match status" value="1"/>
</dbReference>